<reference evidence="2 3" key="1">
    <citation type="submission" date="2018-07" db="EMBL/GenBank/DDBJ databases">
        <title>Leeuwenhoekiella genomics.</title>
        <authorList>
            <person name="Tahon G."/>
            <person name="Willems A."/>
        </authorList>
    </citation>
    <scope>NUCLEOTIDE SEQUENCE [LARGE SCALE GENOMIC DNA]</scope>
    <source>
        <strain evidence="2 3">R-50232</strain>
    </source>
</reference>
<dbReference type="Gene3D" id="2.60.120.10">
    <property type="entry name" value="Jelly Rolls"/>
    <property type="match status" value="1"/>
</dbReference>
<sequence length="189" mass="22173">MLDNYFNKLNEFSLVSQTEKEELIKYISVKKIPKGNYILNSGEVCDHIYFLNEGFARQYYYKENKEITEWFAGKYEFCFSIESYFNNVPSKLLIETIEDSEIIYLHKDGLLGLSKTNLKIGQLAIRMFARSLVFSQQRMDSIVFQSAKKRYVNLLERQPEIVQKVPLSYIASFLGITQETLSRIRAKLD</sequence>
<dbReference type="InterPro" id="IPR000595">
    <property type="entry name" value="cNMP-bd_dom"/>
</dbReference>
<gene>
    <name evidence="2" type="ORF">DSM04_103108</name>
</gene>
<dbReference type="InterPro" id="IPR018490">
    <property type="entry name" value="cNMP-bd_dom_sf"/>
</dbReference>
<accession>A0A4Q0NWR4</accession>
<comment type="caution">
    <text evidence="2">The sequence shown here is derived from an EMBL/GenBank/DDBJ whole genome shotgun (WGS) entry which is preliminary data.</text>
</comment>
<dbReference type="AlphaFoldDB" id="A0A4Q0NWR4"/>
<keyword evidence="3" id="KW-1185">Reference proteome</keyword>
<evidence type="ECO:0000313" key="3">
    <source>
        <dbReference type="Proteomes" id="UP000289821"/>
    </source>
</evidence>
<dbReference type="InterPro" id="IPR014710">
    <property type="entry name" value="RmlC-like_jellyroll"/>
</dbReference>
<dbReference type="CDD" id="cd00038">
    <property type="entry name" value="CAP_ED"/>
    <property type="match status" value="1"/>
</dbReference>
<dbReference type="Pfam" id="PF00027">
    <property type="entry name" value="cNMP_binding"/>
    <property type="match status" value="1"/>
</dbReference>
<dbReference type="PROSITE" id="PS50042">
    <property type="entry name" value="CNMP_BINDING_3"/>
    <property type="match status" value="1"/>
</dbReference>
<organism evidence="2 3">
    <name type="scientific">Leeuwenhoekiella aestuarii</name>
    <dbReference type="NCBI Taxonomy" id="2249426"/>
    <lineage>
        <taxon>Bacteria</taxon>
        <taxon>Pseudomonadati</taxon>
        <taxon>Bacteroidota</taxon>
        <taxon>Flavobacteriia</taxon>
        <taxon>Flavobacteriales</taxon>
        <taxon>Flavobacteriaceae</taxon>
        <taxon>Leeuwenhoekiella</taxon>
    </lineage>
</organism>
<dbReference type="EMBL" id="QOVI01000003">
    <property type="protein sequence ID" value="RXG15220.1"/>
    <property type="molecule type" value="Genomic_DNA"/>
</dbReference>
<dbReference type="Proteomes" id="UP000289821">
    <property type="component" value="Unassembled WGS sequence"/>
</dbReference>
<dbReference type="SUPFAM" id="SSF51206">
    <property type="entry name" value="cAMP-binding domain-like"/>
    <property type="match status" value="1"/>
</dbReference>
<evidence type="ECO:0000313" key="2">
    <source>
        <dbReference type="EMBL" id="RXG15220.1"/>
    </source>
</evidence>
<name>A0A4Q0NWR4_9FLAO</name>
<evidence type="ECO:0000259" key="1">
    <source>
        <dbReference type="PROSITE" id="PS50042"/>
    </source>
</evidence>
<dbReference type="OrthoDB" id="680421at2"/>
<dbReference type="RefSeq" id="WP_128760821.1">
    <property type="nucleotide sequence ID" value="NZ_QOVI01000003.1"/>
</dbReference>
<protein>
    <submittedName>
        <fullName evidence="2">CRP-like cAMP-binding protein</fullName>
    </submittedName>
</protein>
<feature type="domain" description="Cyclic nucleotide-binding" evidence="1">
    <location>
        <begin position="11"/>
        <end position="54"/>
    </location>
</feature>
<proteinExistence type="predicted"/>